<keyword evidence="2" id="KW-1185">Reference proteome</keyword>
<proteinExistence type="predicted"/>
<dbReference type="Proteomes" id="UP000026915">
    <property type="component" value="Chromosome 4"/>
</dbReference>
<name>A0A061EFC8_THECC</name>
<dbReference type="Gramene" id="EOY03102">
    <property type="protein sequence ID" value="EOY03102"/>
    <property type="gene ID" value="TCM_017555"/>
</dbReference>
<evidence type="ECO:0000313" key="1">
    <source>
        <dbReference type="EMBL" id="EOY03102.1"/>
    </source>
</evidence>
<reference evidence="1 2" key="1">
    <citation type="journal article" date="2013" name="Genome Biol.">
        <title>The genome sequence of the most widely cultivated cacao type and its use to identify candidate genes regulating pod color.</title>
        <authorList>
            <person name="Motamayor J.C."/>
            <person name="Mockaitis K."/>
            <person name="Schmutz J."/>
            <person name="Haiminen N."/>
            <person name="Iii D.L."/>
            <person name="Cornejo O."/>
            <person name="Findley S.D."/>
            <person name="Zheng P."/>
            <person name="Utro F."/>
            <person name="Royaert S."/>
            <person name="Saski C."/>
            <person name="Jenkins J."/>
            <person name="Podicheti R."/>
            <person name="Zhao M."/>
            <person name="Scheffler B.E."/>
            <person name="Stack J.C."/>
            <person name="Feltus F.A."/>
            <person name="Mustiga G.M."/>
            <person name="Amores F."/>
            <person name="Phillips W."/>
            <person name="Marelli J.P."/>
            <person name="May G.D."/>
            <person name="Shapiro H."/>
            <person name="Ma J."/>
            <person name="Bustamante C.D."/>
            <person name="Schnell R.J."/>
            <person name="Main D."/>
            <person name="Gilbert D."/>
            <person name="Parida L."/>
            <person name="Kuhn D.N."/>
        </authorList>
    </citation>
    <scope>NUCLEOTIDE SEQUENCE [LARGE SCALE GENOMIC DNA]</scope>
    <source>
        <strain evidence="2">cv. Matina 1-6</strain>
    </source>
</reference>
<accession>A0A061EFC8</accession>
<sequence length="70" mass="8484">MDIKASWHMILRYLKMTLDMNKHHSTAHCIFHKSFRAYLRERIGRFWLVSVLREIKTNEIDGKFQPTKAH</sequence>
<dbReference type="EMBL" id="CM001882">
    <property type="protein sequence ID" value="EOY03102.1"/>
    <property type="molecule type" value="Genomic_DNA"/>
</dbReference>
<dbReference type="InParanoid" id="A0A061EFC8"/>
<gene>
    <name evidence="1" type="ORF">TCM_017555</name>
</gene>
<protein>
    <submittedName>
        <fullName evidence="1">Uncharacterized protein</fullName>
    </submittedName>
</protein>
<dbReference type="AlphaFoldDB" id="A0A061EFC8"/>
<evidence type="ECO:0000313" key="2">
    <source>
        <dbReference type="Proteomes" id="UP000026915"/>
    </source>
</evidence>
<dbReference type="HOGENOM" id="CLU_2762970_0_0_1"/>
<organism evidence="1 2">
    <name type="scientific">Theobroma cacao</name>
    <name type="common">Cacao</name>
    <name type="synonym">Cocoa</name>
    <dbReference type="NCBI Taxonomy" id="3641"/>
    <lineage>
        <taxon>Eukaryota</taxon>
        <taxon>Viridiplantae</taxon>
        <taxon>Streptophyta</taxon>
        <taxon>Embryophyta</taxon>
        <taxon>Tracheophyta</taxon>
        <taxon>Spermatophyta</taxon>
        <taxon>Magnoliopsida</taxon>
        <taxon>eudicotyledons</taxon>
        <taxon>Gunneridae</taxon>
        <taxon>Pentapetalae</taxon>
        <taxon>rosids</taxon>
        <taxon>malvids</taxon>
        <taxon>Malvales</taxon>
        <taxon>Malvaceae</taxon>
        <taxon>Byttnerioideae</taxon>
        <taxon>Theobroma</taxon>
    </lineage>
</organism>